<feature type="binding site" evidence="8 10">
    <location>
        <position position="80"/>
    </location>
    <ligand>
        <name>substrate</name>
    </ligand>
</feature>
<evidence type="ECO:0000313" key="13">
    <source>
        <dbReference type="Proteomes" id="UP000642829"/>
    </source>
</evidence>
<evidence type="ECO:0000256" key="10">
    <source>
        <dbReference type="PIRSR" id="PIRSR001399-2"/>
    </source>
</evidence>
<evidence type="ECO:0000256" key="11">
    <source>
        <dbReference type="PIRSR" id="PIRSR001399-3"/>
    </source>
</evidence>
<keyword evidence="8" id="KW-0057">Aromatic amino acid biosynthesis</keyword>
<comment type="pathway">
    <text evidence="3 8">Metabolic intermediate biosynthesis; chorismate biosynthesis; chorismate from D-erythrose 4-phosphate and phosphoenolpyruvate: step 3/7.</text>
</comment>
<dbReference type="InterPro" id="IPR001874">
    <property type="entry name" value="DHquinase_II"/>
</dbReference>
<dbReference type="GO" id="GO:0003855">
    <property type="term" value="F:3-dehydroquinate dehydratase activity"/>
    <property type="evidence" value="ECO:0007669"/>
    <property type="project" value="UniProtKB-UniRule"/>
</dbReference>
<dbReference type="NCBIfam" id="TIGR01088">
    <property type="entry name" value="aroQ"/>
    <property type="match status" value="1"/>
</dbReference>
<evidence type="ECO:0000256" key="5">
    <source>
        <dbReference type="ARBA" id="ARBA00011193"/>
    </source>
</evidence>
<feature type="active site" description="Proton donor" evidence="8 9">
    <location>
        <position position="100"/>
    </location>
</feature>
<evidence type="ECO:0000256" key="4">
    <source>
        <dbReference type="ARBA" id="ARBA00011037"/>
    </source>
</evidence>
<dbReference type="GO" id="GO:0019631">
    <property type="term" value="P:quinate catabolic process"/>
    <property type="evidence" value="ECO:0007669"/>
    <property type="project" value="TreeGrafter"/>
</dbReference>
<dbReference type="Proteomes" id="UP000642829">
    <property type="component" value="Unassembled WGS sequence"/>
</dbReference>
<dbReference type="NCBIfam" id="NF003807">
    <property type="entry name" value="PRK05395.1-4"/>
    <property type="match status" value="1"/>
</dbReference>
<dbReference type="CDD" id="cd00466">
    <property type="entry name" value="DHQase_II"/>
    <property type="match status" value="1"/>
</dbReference>
<dbReference type="NCBIfam" id="NF003805">
    <property type="entry name" value="PRK05395.1-2"/>
    <property type="match status" value="1"/>
</dbReference>
<dbReference type="HAMAP" id="MF_00169">
    <property type="entry name" value="AroQ"/>
    <property type="match status" value="1"/>
</dbReference>
<dbReference type="EC" id="4.2.1.10" evidence="6 8"/>
<dbReference type="PANTHER" id="PTHR21272:SF3">
    <property type="entry name" value="CATABOLIC 3-DEHYDROQUINASE"/>
    <property type="match status" value="1"/>
</dbReference>
<dbReference type="Gene3D" id="3.40.50.9100">
    <property type="entry name" value="Dehydroquinase, class II"/>
    <property type="match status" value="1"/>
</dbReference>
<dbReference type="UniPathway" id="UPA00053">
    <property type="reaction ID" value="UER00086"/>
</dbReference>
<dbReference type="InterPro" id="IPR036441">
    <property type="entry name" value="DHquinase_II_sf"/>
</dbReference>
<evidence type="ECO:0000313" key="12">
    <source>
        <dbReference type="EMBL" id="GHB92239.1"/>
    </source>
</evidence>
<feature type="site" description="Transition state stabilizer" evidence="8 11">
    <location>
        <position position="17"/>
    </location>
</feature>
<comment type="catalytic activity">
    <reaction evidence="1 8">
        <text>3-dehydroquinate = 3-dehydroshikimate + H2O</text>
        <dbReference type="Rhea" id="RHEA:21096"/>
        <dbReference type="ChEBI" id="CHEBI:15377"/>
        <dbReference type="ChEBI" id="CHEBI:16630"/>
        <dbReference type="ChEBI" id="CHEBI:32364"/>
        <dbReference type="EC" id="4.2.1.10"/>
    </reaction>
</comment>
<feature type="binding site" evidence="8 10">
    <location>
        <position position="87"/>
    </location>
    <ligand>
        <name>substrate</name>
    </ligand>
</feature>
<proteinExistence type="inferred from homology"/>
<keyword evidence="7 8" id="KW-0456">Lyase</keyword>
<gene>
    <name evidence="12" type="primary">yqhS</name>
    <name evidence="8" type="synonym">aroQ</name>
    <name evidence="12" type="ORF">GCM10007047_04120</name>
</gene>
<dbReference type="NCBIfam" id="NF003806">
    <property type="entry name" value="PRK05395.1-3"/>
    <property type="match status" value="1"/>
</dbReference>
<protein>
    <recommendedName>
        <fullName evidence="6 8">3-dehydroquinate dehydratase</fullName>
        <shortName evidence="8">3-dehydroquinase</shortName>
        <ecNumber evidence="6 8">4.2.1.10</ecNumber>
    </recommendedName>
    <alternativeName>
        <fullName evidence="8">Type II DHQase</fullName>
    </alternativeName>
</protein>
<feature type="active site" description="Proton acceptor" evidence="8 9">
    <location>
        <position position="22"/>
    </location>
</feature>
<evidence type="ECO:0000256" key="8">
    <source>
        <dbReference type="HAMAP-Rule" id="MF_00169"/>
    </source>
</evidence>
<accession>A0A8J3DD67</accession>
<dbReference type="AlphaFoldDB" id="A0A8J3DD67"/>
<feature type="binding site" evidence="8 10">
    <location>
        <begin position="101"/>
        <end position="102"/>
    </location>
    <ligand>
        <name>substrate</name>
    </ligand>
</feature>
<feature type="binding site" evidence="8 10">
    <location>
        <position position="74"/>
    </location>
    <ligand>
        <name>substrate</name>
    </ligand>
</feature>
<evidence type="ECO:0000256" key="3">
    <source>
        <dbReference type="ARBA" id="ARBA00004902"/>
    </source>
</evidence>
<evidence type="ECO:0000256" key="1">
    <source>
        <dbReference type="ARBA" id="ARBA00001864"/>
    </source>
</evidence>
<dbReference type="GO" id="GO:0008652">
    <property type="term" value="P:amino acid biosynthetic process"/>
    <property type="evidence" value="ECO:0007669"/>
    <property type="project" value="UniProtKB-KW"/>
</dbReference>
<evidence type="ECO:0000256" key="6">
    <source>
        <dbReference type="ARBA" id="ARBA00012060"/>
    </source>
</evidence>
<evidence type="ECO:0000256" key="9">
    <source>
        <dbReference type="PIRSR" id="PIRSR001399-1"/>
    </source>
</evidence>
<comment type="caution">
    <text evidence="12">The sequence shown here is derived from an EMBL/GenBank/DDBJ whole genome shotgun (WGS) entry which is preliminary data.</text>
</comment>
<keyword evidence="13" id="KW-1185">Reference proteome</keyword>
<evidence type="ECO:0000256" key="2">
    <source>
        <dbReference type="ARBA" id="ARBA00003924"/>
    </source>
</evidence>
<comment type="subunit">
    <text evidence="5 8">Homododecamer.</text>
</comment>
<comment type="function">
    <text evidence="2 8">Catalyzes a trans-dehydration via an enolate intermediate.</text>
</comment>
<dbReference type="PROSITE" id="PS01029">
    <property type="entry name" value="DEHYDROQUINASE_II"/>
    <property type="match status" value="1"/>
</dbReference>
<reference evidence="12" key="2">
    <citation type="submission" date="2020-09" db="EMBL/GenBank/DDBJ databases">
        <authorList>
            <person name="Sun Q."/>
            <person name="Kim S."/>
        </authorList>
    </citation>
    <scope>NUCLEOTIDE SEQUENCE</scope>
    <source>
        <strain evidence="12">KCTC 12870</strain>
    </source>
</reference>
<dbReference type="InterPro" id="IPR018509">
    <property type="entry name" value="DHquinase_II_CS"/>
</dbReference>
<organism evidence="12 13">
    <name type="scientific">Cerasicoccus arenae</name>
    <dbReference type="NCBI Taxonomy" id="424488"/>
    <lineage>
        <taxon>Bacteria</taxon>
        <taxon>Pseudomonadati</taxon>
        <taxon>Verrucomicrobiota</taxon>
        <taxon>Opitutia</taxon>
        <taxon>Puniceicoccales</taxon>
        <taxon>Cerasicoccaceae</taxon>
        <taxon>Cerasicoccus</taxon>
    </lineage>
</organism>
<name>A0A8J3DD67_9BACT</name>
<feature type="binding site" evidence="8 10">
    <location>
        <position position="111"/>
    </location>
    <ligand>
        <name>substrate</name>
    </ligand>
</feature>
<dbReference type="Pfam" id="PF01220">
    <property type="entry name" value="DHquinase_II"/>
    <property type="match status" value="1"/>
</dbReference>
<sequence length="149" mass="16468">MKFGILNGPNLNRLGQREPAIYGSQTLADLEQSIIDKAKELGVTVECFQSNHEGDLIEKIHHWAECQFNGFVLNGAAFTHTSIALRDAIASSDLAFVEVHISNVYAREEFRHKSYTAPLAKGIIAGLGLDGYLHALEWLVRHPSSPDLI</sequence>
<dbReference type="GO" id="GO:0009073">
    <property type="term" value="P:aromatic amino acid family biosynthetic process"/>
    <property type="evidence" value="ECO:0007669"/>
    <property type="project" value="UniProtKB-KW"/>
</dbReference>
<dbReference type="RefSeq" id="WP_189511363.1">
    <property type="nucleotide sequence ID" value="NZ_BMXG01000002.1"/>
</dbReference>
<keyword evidence="8" id="KW-0028">Amino-acid biosynthesis</keyword>
<evidence type="ECO:0000256" key="7">
    <source>
        <dbReference type="ARBA" id="ARBA00023239"/>
    </source>
</evidence>
<dbReference type="PIRSF" id="PIRSF001399">
    <property type="entry name" value="DHquinase_II"/>
    <property type="match status" value="1"/>
</dbReference>
<comment type="similarity">
    <text evidence="4 8">Belongs to the type-II 3-dehydroquinase family.</text>
</comment>
<dbReference type="EMBL" id="BMXG01000002">
    <property type="protein sequence ID" value="GHB92239.1"/>
    <property type="molecule type" value="Genomic_DNA"/>
</dbReference>
<reference evidence="12" key="1">
    <citation type="journal article" date="2014" name="Int. J. Syst. Evol. Microbiol.">
        <title>Complete genome sequence of Corynebacterium casei LMG S-19264T (=DSM 44701T), isolated from a smear-ripened cheese.</title>
        <authorList>
            <consortium name="US DOE Joint Genome Institute (JGI-PGF)"/>
            <person name="Walter F."/>
            <person name="Albersmeier A."/>
            <person name="Kalinowski J."/>
            <person name="Ruckert C."/>
        </authorList>
    </citation>
    <scope>NUCLEOTIDE SEQUENCE</scope>
    <source>
        <strain evidence="12">KCTC 12870</strain>
    </source>
</reference>
<dbReference type="SUPFAM" id="SSF52304">
    <property type="entry name" value="Type II 3-dehydroquinate dehydratase"/>
    <property type="match status" value="1"/>
</dbReference>
<dbReference type="PANTHER" id="PTHR21272">
    <property type="entry name" value="CATABOLIC 3-DEHYDROQUINASE"/>
    <property type="match status" value="1"/>
</dbReference>
<dbReference type="GO" id="GO:0009423">
    <property type="term" value="P:chorismate biosynthetic process"/>
    <property type="evidence" value="ECO:0007669"/>
    <property type="project" value="UniProtKB-UniRule"/>
</dbReference>